<feature type="non-terminal residue" evidence="5">
    <location>
        <position position="162"/>
    </location>
</feature>
<dbReference type="InterPro" id="IPR006630">
    <property type="entry name" value="La_HTH"/>
</dbReference>
<organism evidence="5 6">
    <name type="scientific">Rhodocollybia butyracea</name>
    <dbReference type="NCBI Taxonomy" id="206335"/>
    <lineage>
        <taxon>Eukaryota</taxon>
        <taxon>Fungi</taxon>
        <taxon>Dikarya</taxon>
        <taxon>Basidiomycota</taxon>
        <taxon>Agaricomycotina</taxon>
        <taxon>Agaricomycetes</taxon>
        <taxon>Agaricomycetidae</taxon>
        <taxon>Agaricales</taxon>
        <taxon>Marasmiineae</taxon>
        <taxon>Omphalotaceae</taxon>
        <taxon>Rhodocollybia</taxon>
    </lineage>
</organism>
<sequence>MPRNWEGAYGYDAYAGAYGRNWDSNGYASGYPGYNVYEHGYGYGSGYPYENGLENEFPAHSSASSGGVNSPEPTQPQHSHLGLNSFDQLPSATLLPNPPVPTPISRLPYSLDSTTYYLLGQLEYYLSSQNMAQDFFLRSKMDENGWLPISLLASFPRVRQLT</sequence>
<dbReference type="GO" id="GO:0003723">
    <property type="term" value="F:RNA binding"/>
    <property type="evidence" value="ECO:0007669"/>
    <property type="project" value="UniProtKB-UniRule"/>
</dbReference>
<proteinExistence type="predicted"/>
<dbReference type="Gene3D" id="1.10.10.10">
    <property type="entry name" value="Winged helix-like DNA-binding domain superfamily/Winged helix DNA-binding domain"/>
    <property type="match status" value="1"/>
</dbReference>
<protein>
    <submittedName>
        <fullName evidence="5">La domain-containing protein</fullName>
    </submittedName>
</protein>
<feature type="region of interest" description="Disordered" evidence="3">
    <location>
        <begin position="54"/>
        <end position="83"/>
    </location>
</feature>
<dbReference type="OrthoDB" id="340227at2759"/>
<comment type="caution">
    <text evidence="5">The sequence shown here is derived from an EMBL/GenBank/DDBJ whole genome shotgun (WGS) entry which is preliminary data.</text>
</comment>
<dbReference type="GO" id="GO:0005737">
    <property type="term" value="C:cytoplasm"/>
    <property type="evidence" value="ECO:0007669"/>
    <property type="project" value="UniProtKB-ARBA"/>
</dbReference>
<evidence type="ECO:0000313" key="5">
    <source>
        <dbReference type="EMBL" id="KAF9068850.1"/>
    </source>
</evidence>
<keyword evidence="1 2" id="KW-0694">RNA-binding</keyword>
<accession>A0A9P5U6G8</accession>
<dbReference type="CDD" id="cd07323">
    <property type="entry name" value="LAM"/>
    <property type="match status" value="1"/>
</dbReference>
<dbReference type="SMART" id="SM00715">
    <property type="entry name" value="LA"/>
    <property type="match status" value="1"/>
</dbReference>
<name>A0A9P5U6G8_9AGAR</name>
<keyword evidence="6" id="KW-1185">Reference proteome</keyword>
<dbReference type="AlphaFoldDB" id="A0A9P5U6G8"/>
<dbReference type="PANTHER" id="PTHR22792:SF132">
    <property type="entry name" value="LA-RELATED PROTEIN 1"/>
    <property type="match status" value="1"/>
</dbReference>
<dbReference type="InterPro" id="IPR036390">
    <property type="entry name" value="WH_DNA-bd_sf"/>
</dbReference>
<evidence type="ECO:0000313" key="6">
    <source>
        <dbReference type="Proteomes" id="UP000772434"/>
    </source>
</evidence>
<gene>
    <name evidence="5" type="ORF">BDP27DRAFT_1223489</name>
</gene>
<dbReference type="InterPro" id="IPR036388">
    <property type="entry name" value="WH-like_DNA-bd_sf"/>
</dbReference>
<dbReference type="Pfam" id="PF05383">
    <property type="entry name" value="La"/>
    <property type="match status" value="1"/>
</dbReference>
<feature type="domain" description="HTH La-type RNA-binding" evidence="4">
    <location>
        <begin position="108"/>
        <end position="162"/>
    </location>
</feature>
<evidence type="ECO:0000259" key="4">
    <source>
        <dbReference type="PROSITE" id="PS50961"/>
    </source>
</evidence>
<dbReference type="Proteomes" id="UP000772434">
    <property type="component" value="Unassembled WGS sequence"/>
</dbReference>
<reference evidence="5" key="1">
    <citation type="submission" date="2020-11" db="EMBL/GenBank/DDBJ databases">
        <authorList>
            <consortium name="DOE Joint Genome Institute"/>
            <person name="Ahrendt S."/>
            <person name="Riley R."/>
            <person name="Andreopoulos W."/>
            <person name="Labutti K."/>
            <person name="Pangilinan J."/>
            <person name="Ruiz-Duenas F.J."/>
            <person name="Barrasa J.M."/>
            <person name="Sanchez-Garcia M."/>
            <person name="Camarero S."/>
            <person name="Miyauchi S."/>
            <person name="Serrano A."/>
            <person name="Linde D."/>
            <person name="Babiker R."/>
            <person name="Drula E."/>
            <person name="Ayuso-Fernandez I."/>
            <person name="Pacheco R."/>
            <person name="Padilla G."/>
            <person name="Ferreira P."/>
            <person name="Barriuso J."/>
            <person name="Kellner H."/>
            <person name="Castanera R."/>
            <person name="Alfaro M."/>
            <person name="Ramirez L."/>
            <person name="Pisabarro A.G."/>
            <person name="Kuo A."/>
            <person name="Tritt A."/>
            <person name="Lipzen A."/>
            <person name="He G."/>
            <person name="Yan M."/>
            <person name="Ng V."/>
            <person name="Cullen D."/>
            <person name="Martin F."/>
            <person name="Rosso M.-N."/>
            <person name="Henrissat B."/>
            <person name="Hibbett D."/>
            <person name="Martinez A.T."/>
            <person name="Grigoriev I.V."/>
        </authorList>
    </citation>
    <scope>NUCLEOTIDE SEQUENCE</scope>
    <source>
        <strain evidence="5">AH 40177</strain>
    </source>
</reference>
<feature type="compositionally biased region" description="Polar residues" evidence="3">
    <location>
        <begin position="61"/>
        <end position="78"/>
    </location>
</feature>
<dbReference type="InterPro" id="IPR045180">
    <property type="entry name" value="La_dom_prot"/>
</dbReference>
<dbReference type="PANTHER" id="PTHR22792">
    <property type="entry name" value="LUPUS LA PROTEIN-RELATED"/>
    <property type="match status" value="1"/>
</dbReference>
<dbReference type="SUPFAM" id="SSF46785">
    <property type="entry name" value="Winged helix' DNA-binding domain"/>
    <property type="match status" value="1"/>
</dbReference>
<evidence type="ECO:0000256" key="1">
    <source>
        <dbReference type="ARBA" id="ARBA00022884"/>
    </source>
</evidence>
<dbReference type="EMBL" id="JADNRY010000056">
    <property type="protein sequence ID" value="KAF9068850.1"/>
    <property type="molecule type" value="Genomic_DNA"/>
</dbReference>
<evidence type="ECO:0000256" key="3">
    <source>
        <dbReference type="SAM" id="MobiDB-lite"/>
    </source>
</evidence>
<evidence type="ECO:0000256" key="2">
    <source>
        <dbReference type="PROSITE-ProRule" id="PRU00332"/>
    </source>
</evidence>
<dbReference type="PROSITE" id="PS50961">
    <property type="entry name" value="HTH_LA"/>
    <property type="match status" value="1"/>
</dbReference>